<gene>
    <name evidence="1" type="ORF">TH63_13535</name>
</gene>
<dbReference type="STRING" id="1379910.TH63_13535"/>
<proteinExistence type="predicted"/>
<dbReference type="OrthoDB" id="799853at2"/>
<dbReference type="PATRIC" id="fig|1379910.4.peg.2938"/>
<reference evidence="1 2" key="1">
    <citation type="submission" date="2015-01" db="EMBL/GenBank/DDBJ databases">
        <title>Rufibacter sp./DG31D/ whole genome sequencing.</title>
        <authorList>
            <person name="Kim M.K."/>
            <person name="Srinivasan S."/>
            <person name="Lee J.-J."/>
        </authorList>
    </citation>
    <scope>NUCLEOTIDE SEQUENCE [LARGE SCALE GENOMIC DNA]</scope>
    <source>
        <strain evidence="1 2">DG31D</strain>
    </source>
</reference>
<evidence type="ECO:0000313" key="2">
    <source>
        <dbReference type="Proteomes" id="UP000036458"/>
    </source>
</evidence>
<dbReference type="KEGG" id="ruf:TH63_13535"/>
<evidence type="ECO:0000313" key="1">
    <source>
        <dbReference type="EMBL" id="AKQ46414.1"/>
    </source>
</evidence>
<organism evidence="1 2">
    <name type="scientific">Rufibacter radiotolerans</name>
    <dbReference type="NCBI Taxonomy" id="1379910"/>
    <lineage>
        <taxon>Bacteria</taxon>
        <taxon>Pseudomonadati</taxon>
        <taxon>Bacteroidota</taxon>
        <taxon>Cytophagia</taxon>
        <taxon>Cytophagales</taxon>
        <taxon>Hymenobacteraceae</taxon>
        <taxon>Rufibacter</taxon>
    </lineage>
</organism>
<keyword evidence="2" id="KW-1185">Reference proteome</keyword>
<dbReference type="EMBL" id="CP010777">
    <property type="protein sequence ID" value="AKQ46414.1"/>
    <property type="molecule type" value="Genomic_DNA"/>
</dbReference>
<sequence length="150" mass="16872">MSKKITLLLLFFGLLAKGYGQHLFEEKFKGCAIDQFTLEKDSATVHLPDRELLTIFLSGVAPKERQKIRGILTVQILVDGQGNSCLVSLRNETNLKTRKWHLPQAVAAGLKWPIPPKKVALVLAVKFTEKGAQFRRFGVDNSLDWKVIKT</sequence>
<dbReference type="AlphaFoldDB" id="A0A0H4VRK6"/>
<name>A0A0H4VRK6_9BACT</name>
<evidence type="ECO:0008006" key="3">
    <source>
        <dbReference type="Google" id="ProtNLM"/>
    </source>
</evidence>
<accession>A0A0H4VRK6</accession>
<protein>
    <recommendedName>
        <fullName evidence="3">TonB-like protein</fullName>
    </recommendedName>
</protein>
<dbReference type="RefSeq" id="WP_048921408.1">
    <property type="nucleotide sequence ID" value="NZ_CP010777.1"/>
</dbReference>
<dbReference type="Proteomes" id="UP000036458">
    <property type="component" value="Chromosome"/>
</dbReference>